<protein>
    <recommendedName>
        <fullName evidence="5">Glycosyl transferase family 1</fullName>
    </recommendedName>
</protein>
<name>A0A419SKP9_9BACL</name>
<dbReference type="Pfam" id="PF00534">
    <property type="entry name" value="Glycos_transf_1"/>
    <property type="match status" value="1"/>
</dbReference>
<dbReference type="RefSeq" id="WP_120189878.1">
    <property type="nucleotide sequence ID" value="NZ_MCHY01000008.1"/>
</dbReference>
<keyword evidence="4" id="KW-1185">Reference proteome</keyword>
<dbReference type="EMBL" id="MCHY01000008">
    <property type="protein sequence ID" value="RKD24584.1"/>
    <property type="molecule type" value="Genomic_DNA"/>
</dbReference>
<feature type="domain" description="Glycosyl transferase family 1" evidence="1">
    <location>
        <begin position="184"/>
        <end position="356"/>
    </location>
</feature>
<sequence>MKIAIISPGPFSVPPVIGTSVEHDIQMVAEQLKEQHEVTVYTRKCPEYRRSSSEGNLRYKRYTYSHPARYLRKVIRHIKKQKPDIIMVENRPSYVLRIKANIKHIPVALNMHSMLFASPPQINREKMNQVAEKVDGLITNSRYLLSEYESRFPAFKGKGVAVHLGIHPDPFELAQQRAEKIEGLRKKLSIQEGDQTILFVGRLMKEKGIHMILDVMPKLIKKYPKLKLIITGSARYGRNASTPYVRKLNRQAAKLRKHVVFTQFVRPNEIPYVYQLADIVVIPSFWQEPFGRVNLEAMASSKAIVASDRGGIPEVVKHEENGFVFPLKNYKEDLYESISQLLEDEDLRAEFGQKGLERVKQFTWARTAEQYLQLFQTLAPNEQLDSGKESCSQ</sequence>
<evidence type="ECO:0008006" key="5">
    <source>
        <dbReference type="Google" id="ProtNLM"/>
    </source>
</evidence>
<dbReference type="Proteomes" id="UP000284219">
    <property type="component" value="Unassembled WGS sequence"/>
</dbReference>
<proteinExistence type="predicted"/>
<organism evidence="3 4">
    <name type="scientific">Ammoniphilus oxalaticus</name>
    <dbReference type="NCBI Taxonomy" id="66863"/>
    <lineage>
        <taxon>Bacteria</taxon>
        <taxon>Bacillati</taxon>
        <taxon>Bacillota</taxon>
        <taxon>Bacilli</taxon>
        <taxon>Bacillales</taxon>
        <taxon>Paenibacillaceae</taxon>
        <taxon>Aneurinibacillus group</taxon>
        <taxon>Ammoniphilus</taxon>
    </lineage>
</organism>
<evidence type="ECO:0000259" key="2">
    <source>
        <dbReference type="Pfam" id="PF13439"/>
    </source>
</evidence>
<dbReference type="CDD" id="cd03801">
    <property type="entry name" value="GT4_PimA-like"/>
    <property type="match status" value="1"/>
</dbReference>
<dbReference type="PANTHER" id="PTHR45947">
    <property type="entry name" value="SULFOQUINOVOSYL TRANSFERASE SQD2"/>
    <property type="match status" value="1"/>
</dbReference>
<dbReference type="Gene3D" id="3.40.50.2000">
    <property type="entry name" value="Glycogen Phosphorylase B"/>
    <property type="match status" value="2"/>
</dbReference>
<gene>
    <name evidence="3" type="ORF">BEP19_09410</name>
</gene>
<feature type="domain" description="Glycosyltransferase subfamily 4-like N-terminal" evidence="2">
    <location>
        <begin position="26"/>
        <end position="169"/>
    </location>
</feature>
<comment type="caution">
    <text evidence="3">The sequence shown here is derived from an EMBL/GenBank/DDBJ whole genome shotgun (WGS) entry which is preliminary data.</text>
</comment>
<accession>A0A419SKP9</accession>
<dbReference type="OrthoDB" id="139410at2"/>
<dbReference type="Pfam" id="PF13439">
    <property type="entry name" value="Glyco_transf_4"/>
    <property type="match status" value="1"/>
</dbReference>
<evidence type="ECO:0000313" key="3">
    <source>
        <dbReference type="EMBL" id="RKD24584.1"/>
    </source>
</evidence>
<evidence type="ECO:0000259" key="1">
    <source>
        <dbReference type="Pfam" id="PF00534"/>
    </source>
</evidence>
<dbReference type="GO" id="GO:0016757">
    <property type="term" value="F:glycosyltransferase activity"/>
    <property type="evidence" value="ECO:0007669"/>
    <property type="project" value="InterPro"/>
</dbReference>
<dbReference type="InterPro" id="IPR001296">
    <property type="entry name" value="Glyco_trans_1"/>
</dbReference>
<evidence type="ECO:0000313" key="4">
    <source>
        <dbReference type="Proteomes" id="UP000284219"/>
    </source>
</evidence>
<dbReference type="InterPro" id="IPR028098">
    <property type="entry name" value="Glyco_trans_4-like_N"/>
</dbReference>
<dbReference type="SUPFAM" id="SSF53756">
    <property type="entry name" value="UDP-Glycosyltransferase/glycogen phosphorylase"/>
    <property type="match status" value="1"/>
</dbReference>
<reference evidence="3 4" key="1">
    <citation type="submission" date="2016-08" db="EMBL/GenBank/DDBJ databases">
        <title>Novel Firmicute Genomes.</title>
        <authorList>
            <person name="Poppleton D.I."/>
            <person name="Gribaldo S."/>
        </authorList>
    </citation>
    <scope>NUCLEOTIDE SEQUENCE [LARGE SCALE GENOMIC DNA]</scope>
    <source>
        <strain evidence="3 4">RAOx-1</strain>
    </source>
</reference>
<dbReference type="PANTHER" id="PTHR45947:SF3">
    <property type="entry name" value="SULFOQUINOVOSYL TRANSFERASE SQD2"/>
    <property type="match status" value="1"/>
</dbReference>
<dbReference type="AlphaFoldDB" id="A0A419SKP9"/>
<dbReference type="InterPro" id="IPR050194">
    <property type="entry name" value="Glycosyltransferase_grp1"/>
</dbReference>